<keyword evidence="5" id="KW-0325">Glycoprotein</keyword>
<keyword evidence="3 12" id="KW-0732">Signal</keyword>
<dbReference type="PROSITE" id="PS51166">
    <property type="entry name" value="CBM20"/>
    <property type="match status" value="1"/>
</dbReference>
<dbReference type="InterPro" id="IPR013783">
    <property type="entry name" value="Ig-like_fold"/>
</dbReference>
<dbReference type="OrthoDB" id="6123450at2759"/>
<sequence length="625" mass="66063">MHVLSTAVLVGTVAVQSVLGLGSANAASAKKSVDDFIKAEGPVALDLLLCNIGTSGCHSFNAGPGIVVASPSYSDPDYVFSWTRDAALVFKAIVDRFINHYDAGLQKHIEDYIKAQAKIQTISNPSGSLADGSGLGEAKFNIQPSAFNNPWGRPQRDGPALRAIAMIAYSKWLIANGYQSTVDSIWPVVRNDLNYVTQYWNQTGFDLWEEVKGSSFFTIANQHRALVEGANLAATLGQSGATYSSIAPQILCFMQTFWVSSGGYIDSNINQDNGRSGKDINSVLTAIHTFDPSIGCDSATFQPCSDKALSNLKVVVDSMRFYKVNAGIPVGKASAIGRYPEDVYYNGNPWYLATLAAAEQLYDAVYTWNLAGSITVTPLSLPFFQDLVPGIATGQFLSSSATFKTIVAAVTAYADGFVDVVAAYTPADGSLAEQFDKNTGVPLSAKNLTWSYASFLTAVDRRAGIIPAGWADGNATSIPLSCSGASAAGSYSAPSAVSFPPSQTPTGTVPDPTATSAPCSVPASIAVVFKETVVTQVGQTIKIVGNDTALGNWDPSRAVALNAADYSNGDPVWTASVNLPAGVPVQYKYINVASNGAVTWESDPNHTFFVPQACSGSALQRDVWQ</sequence>
<evidence type="ECO:0000313" key="14">
    <source>
        <dbReference type="EMBL" id="KOS23231.1"/>
    </source>
</evidence>
<evidence type="ECO:0000256" key="1">
    <source>
        <dbReference type="ARBA" id="ARBA00001863"/>
    </source>
</evidence>
<evidence type="ECO:0000256" key="4">
    <source>
        <dbReference type="ARBA" id="ARBA00022801"/>
    </source>
</evidence>
<feature type="domain" description="CBM20" evidence="13">
    <location>
        <begin position="519"/>
        <end position="625"/>
    </location>
</feature>
<dbReference type="PANTHER" id="PTHR31616">
    <property type="entry name" value="TREHALASE"/>
    <property type="match status" value="1"/>
</dbReference>
<comment type="caution">
    <text evidence="14">The sequence shown here is derived from an EMBL/GenBank/DDBJ whole genome shotgun (WGS) entry which is preliminary data.</text>
</comment>
<evidence type="ECO:0000256" key="12">
    <source>
        <dbReference type="SAM" id="SignalP"/>
    </source>
</evidence>
<dbReference type="InterPro" id="IPR046966">
    <property type="entry name" value="Glucoamylase_active_site"/>
</dbReference>
<comment type="catalytic activity">
    <reaction evidence="1 9">
        <text>Hydrolysis of terminal (1-&gt;4)-linked alpha-D-glucose residues successively from non-reducing ends of the chains with release of beta-D-glucose.</text>
        <dbReference type="EC" id="3.2.1.3"/>
    </reaction>
</comment>
<dbReference type="SUPFAM" id="SSF48208">
    <property type="entry name" value="Six-hairpin glycosidases"/>
    <property type="match status" value="1"/>
</dbReference>
<dbReference type="Proteomes" id="UP000053831">
    <property type="component" value="Unassembled WGS sequence"/>
</dbReference>
<dbReference type="InterPro" id="IPR013784">
    <property type="entry name" value="Carb-bd-like_fold"/>
</dbReference>
<name>A0A0M8NA89_ESCWE</name>
<evidence type="ECO:0000256" key="2">
    <source>
        <dbReference type="ARBA" id="ARBA00006188"/>
    </source>
</evidence>
<dbReference type="PRINTS" id="PR00736">
    <property type="entry name" value="GLHYDRLASE15"/>
</dbReference>
<evidence type="ECO:0000256" key="10">
    <source>
        <dbReference type="PIRSR" id="PIRSR001031-1"/>
    </source>
</evidence>
<keyword evidence="4 9" id="KW-0378">Hydrolase</keyword>
<dbReference type="Pfam" id="PF00723">
    <property type="entry name" value="Glyco_hydro_15"/>
    <property type="match status" value="1"/>
</dbReference>
<dbReference type="CDD" id="cd05811">
    <property type="entry name" value="CBM20_glucoamylase"/>
    <property type="match status" value="1"/>
</dbReference>
<evidence type="ECO:0000259" key="13">
    <source>
        <dbReference type="PROSITE" id="PS51166"/>
    </source>
</evidence>
<feature type="chain" id="PRO_5005818993" description="Glucoamylase" evidence="12">
    <location>
        <begin position="21"/>
        <end position="625"/>
    </location>
</feature>
<comment type="similarity">
    <text evidence="2 9">Belongs to the glycosyl hydrolase 15 family.</text>
</comment>
<keyword evidence="7 9" id="KW-0326">Glycosidase</keyword>
<evidence type="ECO:0000313" key="15">
    <source>
        <dbReference type="Proteomes" id="UP000053831"/>
    </source>
</evidence>
<keyword evidence="15" id="KW-1185">Reference proteome</keyword>
<evidence type="ECO:0000256" key="8">
    <source>
        <dbReference type="ARBA" id="ARBA00023326"/>
    </source>
</evidence>
<dbReference type="AlphaFoldDB" id="A0A0M8NA89"/>
<dbReference type="PIRSF" id="PIRSF001031">
    <property type="entry name" value="Glu-a-glcsd_SBD"/>
    <property type="match status" value="1"/>
</dbReference>
<evidence type="ECO:0000256" key="6">
    <source>
        <dbReference type="ARBA" id="ARBA00023277"/>
    </source>
</evidence>
<dbReference type="EC" id="3.2.1.3" evidence="9"/>
<dbReference type="InterPro" id="IPR008291">
    <property type="entry name" value="Glucoamylase_SBD"/>
</dbReference>
<accession>A0A0M8NA89</accession>
<evidence type="ECO:0000256" key="7">
    <source>
        <dbReference type="ARBA" id="ARBA00023295"/>
    </source>
</evidence>
<dbReference type="InterPro" id="IPR034836">
    <property type="entry name" value="CBM20_glucoamylase"/>
</dbReference>
<dbReference type="InterPro" id="IPR008928">
    <property type="entry name" value="6-hairpin_glycosidase_sf"/>
</dbReference>
<keyword evidence="6 9" id="KW-0119">Carbohydrate metabolism</keyword>
<dbReference type="GO" id="GO:0004339">
    <property type="term" value="F:glucan 1,4-alpha-glucosidase activity"/>
    <property type="evidence" value="ECO:0007669"/>
    <property type="project" value="UniProtKB-EC"/>
</dbReference>
<dbReference type="Gene3D" id="2.60.40.10">
    <property type="entry name" value="Immunoglobulins"/>
    <property type="match status" value="1"/>
</dbReference>
<evidence type="ECO:0000256" key="3">
    <source>
        <dbReference type="ARBA" id="ARBA00022729"/>
    </source>
</evidence>
<evidence type="ECO:0000256" key="11">
    <source>
        <dbReference type="PIRSR" id="PIRSR001031-2"/>
    </source>
</evidence>
<feature type="binding site" evidence="11">
    <location>
        <position position="151"/>
    </location>
    <ligand>
        <name>substrate</name>
    </ligand>
</feature>
<dbReference type="FunFam" id="1.50.10.10:FF:000018">
    <property type="entry name" value="Glucoamylase"/>
    <property type="match status" value="1"/>
</dbReference>
<dbReference type="PANTHER" id="PTHR31616:SF12">
    <property type="entry name" value="GLUCOAMYLASE"/>
    <property type="match status" value="1"/>
</dbReference>
<reference evidence="14 15" key="1">
    <citation type="submission" date="2015-07" db="EMBL/GenBank/DDBJ databases">
        <title>The genome of the fungus Escovopsis weberi, a specialized disease agent of ant agriculture.</title>
        <authorList>
            <person name="de Man T.J."/>
            <person name="Stajich J.E."/>
            <person name="Kubicek C.P."/>
            <person name="Chenthamara K."/>
            <person name="Atanasova L."/>
            <person name="Druzhinina I.S."/>
            <person name="Birnbaum S."/>
            <person name="Barribeau S.M."/>
            <person name="Teiling C."/>
            <person name="Suen G."/>
            <person name="Currie C."/>
            <person name="Gerardo N.M."/>
        </authorList>
    </citation>
    <scope>NUCLEOTIDE SEQUENCE [LARGE SCALE GENOMIC DNA]</scope>
</reference>
<dbReference type="InterPro" id="IPR002044">
    <property type="entry name" value="CBM20"/>
</dbReference>
<dbReference type="STRING" id="150374.A0A0M8NA89"/>
<feature type="active site" description="Proton acceptor" evidence="10">
    <location>
        <position position="206"/>
    </location>
</feature>
<dbReference type="GO" id="GO:0000272">
    <property type="term" value="P:polysaccharide catabolic process"/>
    <property type="evidence" value="ECO:0007669"/>
    <property type="project" value="UniProtKB-KW"/>
</dbReference>
<protein>
    <recommendedName>
        <fullName evidence="9">Glucoamylase</fullName>
        <ecNumber evidence="9">3.2.1.3</ecNumber>
    </recommendedName>
    <alternativeName>
        <fullName evidence="9">1,4-alpha-D-glucan glucohydrolase</fullName>
    </alternativeName>
    <alternativeName>
        <fullName evidence="9">Glucan 1,4-alpha-glucosidase</fullName>
    </alternativeName>
</protein>
<dbReference type="SUPFAM" id="SSF49452">
    <property type="entry name" value="Starch-binding domain-like"/>
    <property type="match status" value="1"/>
</dbReference>
<feature type="active site" description="Proton donor" evidence="10">
    <location>
        <position position="209"/>
    </location>
</feature>
<dbReference type="EMBL" id="LGSR01000002">
    <property type="protein sequence ID" value="KOS23231.1"/>
    <property type="molecule type" value="Genomic_DNA"/>
</dbReference>
<dbReference type="Pfam" id="PF00686">
    <property type="entry name" value="CBM_20"/>
    <property type="match status" value="1"/>
</dbReference>
<dbReference type="InterPro" id="IPR012341">
    <property type="entry name" value="6hp_glycosidase-like_sf"/>
</dbReference>
<evidence type="ECO:0000256" key="9">
    <source>
        <dbReference type="PIRNR" id="PIRNR001031"/>
    </source>
</evidence>
<evidence type="ECO:0000256" key="5">
    <source>
        <dbReference type="ARBA" id="ARBA00023180"/>
    </source>
</evidence>
<gene>
    <name evidence="14" type="ORF">ESCO_003581</name>
</gene>
<dbReference type="GO" id="GO:2001070">
    <property type="term" value="F:starch binding"/>
    <property type="evidence" value="ECO:0007669"/>
    <property type="project" value="InterPro"/>
</dbReference>
<dbReference type="InterPro" id="IPR000165">
    <property type="entry name" value="Glucoamylase"/>
</dbReference>
<dbReference type="InterPro" id="IPR011613">
    <property type="entry name" value="GH15-like"/>
</dbReference>
<feature type="signal peptide" evidence="12">
    <location>
        <begin position="1"/>
        <end position="20"/>
    </location>
</feature>
<organism evidence="14 15">
    <name type="scientific">Escovopsis weberi</name>
    <dbReference type="NCBI Taxonomy" id="150374"/>
    <lineage>
        <taxon>Eukaryota</taxon>
        <taxon>Fungi</taxon>
        <taxon>Dikarya</taxon>
        <taxon>Ascomycota</taxon>
        <taxon>Pezizomycotina</taxon>
        <taxon>Sordariomycetes</taxon>
        <taxon>Hypocreomycetidae</taxon>
        <taxon>Hypocreales</taxon>
        <taxon>Hypocreaceae</taxon>
        <taxon>Escovopsis</taxon>
    </lineage>
</organism>
<proteinExistence type="inferred from homology"/>
<dbReference type="Gene3D" id="1.50.10.10">
    <property type="match status" value="1"/>
</dbReference>
<dbReference type="PROSITE" id="PS00820">
    <property type="entry name" value="GLUCOAMYLASE"/>
    <property type="match status" value="1"/>
</dbReference>
<dbReference type="GO" id="GO:0000324">
    <property type="term" value="C:fungal-type vacuole"/>
    <property type="evidence" value="ECO:0007669"/>
    <property type="project" value="TreeGrafter"/>
</dbReference>
<dbReference type="SMART" id="SM01065">
    <property type="entry name" value="CBM_2"/>
    <property type="match status" value="1"/>
</dbReference>
<dbReference type="FunFam" id="2.60.40.10:FF:000552">
    <property type="entry name" value="Related to glucoamylase"/>
    <property type="match status" value="1"/>
</dbReference>
<keyword evidence="8 9" id="KW-0624">Polysaccharide degradation</keyword>